<reference evidence="7 8" key="1">
    <citation type="journal article" date="2009" name="PLoS ONE">
        <title>The complete genome of Teredinibacter turnerae T7901: an intracellular endosymbiont of marine wood-boring bivalves (shipworms).</title>
        <authorList>
            <person name="Yang J.C."/>
            <person name="Madupu R."/>
            <person name="Durkin A.S."/>
            <person name="Ekborg N.A."/>
            <person name="Pedamallu C.S."/>
            <person name="Hostetler J.B."/>
            <person name="Radune D."/>
            <person name="Toms B.S."/>
            <person name="Henrissat B."/>
            <person name="Coutinho P.M."/>
            <person name="Schwarz S."/>
            <person name="Field L."/>
            <person name="Trindade-Silva A.E."/>
            <person name="Soares C.A.G."/>
            <person name="Elshahawi S."/>
            <person name="Hanora A."/>
            <person name="Schmidt E.W."/>
            <person name="Haygood M.G."/>
            <person name="Posfai J."/>
            <person name="Benner J."/>
            <person name="Madinger C."/>
            <person name="Nove J."/>
            <person name="Anton B."/>
            <person name="Chaudhary K."/>
            <person name="Foster J."/>
            <person name="Holman A."/>
            <person name="Kumar S."/>
            <person name="Lessard P.A."/>
            <person name="Luyten Y.A."/>
            <person name="Slatko B."/>
            <person name="Wood N."/>
            <person name="Wu B."/>
            <person name="Teplitski M."/>
            <person name="Mougous J.D."/>
            <person name="Ward N."/>
            <person name="Eisen J.A."/>
            <person name="Badger J.H."/>
            <person name="Distel D.L."/>
        </authorList>
    </citation>
    <scope>NUCLEOTIDE SEQUENCE [LARGE SCALE GENOMIC DNA]</scope>
    <source>
        <strain evidence="8">ATCC 39867 / T7901</strain>
    </source>
</reference>
<dbReference type="OrthoDB" id="9760225at2"/>
<feature type="domain" description="Organic solvent tolerance-like N-terminal" evidence="5">
    <location>
        <begin position="97"/>
        <end position="229"/>
    </location>
</feature>
<evidence type="ECO:0000256" key="3">
    <source>
        <dbReference type="ARBA" id="ARBA00023237"/>
    </source>
</evidence>
<dbReference type="InterPro" id="IPR007543">
    <property type="entry name" value="LptD_C"/>
</dbReference>
<dbReference type="Proteomes" id="UP000009080">
    <property type="component" value="Chromosome"/>
</dbReference>
<dbReference type="GO" id="GO:0043165">
    <property type="term" value="P:Gram-negative-bacterium-type cell outer membrane assembly"/>
    <property type="evidence" value="ECO:0007669"/>
    <property type="project" value="UniProtKB-UniRule"/>
</dbReference>
<dbReference type="KEGG" id="ttu:TERTU_3142"/>
<comment type="subunit">
    <text evidence="4">Component of the lipopolysaccharide transport and assembly complex. Interacts with LptE and LptA.</text>
</comment>
<evidence type="ECO:0000256" key="1">
    <source>
        <dbReference type="ARBA" id="ARBA00022729"/>
    </source>
</evidence>
<evidence type="ECO:0000313" key="7">
    <source>
        <dbReference type="EMBL" id="ACR13520.1"/>
    </source>
</evidence>
<dbReference type="EMBL" id="CP001614">
    <property type="protein sequence ID" value="ACR13520.1"/>
    <property type="molecule type" value="Genomic_DNA"/>
</dbReference>
<evidence type="ECO:0000256" key="4">
    <source>
        <dbReference type="HAMAP-Rule" id="MF_01411"/>
    </source>
</evidence>
<dbReference type="Gene3D" id="2.60.450.10">
    <property type="entry name" value="Lipopolysaccharide (LPS) transport protein A like domain"/>
    <property type="match status" value="1"/>
</dbReference>
<dbReference type="GO" id="GO:0009279">
    <property type="term" value="C:cell outer membrane"/>
    <property type="evidence" value="ECO:0007669"/>
    <property type="project" value="UniProtKB-SubCell"/>
</dbReference>
<name>C5BPB5_TERTT</name>
<protein>
    <recommendedName>
        <fullName evidence="4">LPS-assembly protein LptD</fullName>
    </recommendedName>
</protein>
<sequence>MPKPPARHKRPSQNLWVETQRRDRLRWLATGALALQSANAVCAEPADTEMPYDWHPKETLTAEQLTRVGPGCDGLYIDPTRARTTGESAPIEEQPLYIDADSSEVTEGETALLEGSVEVSQGDREIKADRMIYNMVEDTAALEGNVSIRQPGLLLRGSGAEAKGTDHSAEFRDAQFVLHEQHLRGNAKSIEQTPEKVIRLREGQFTSCEPGNRSWLLEGEEITIDTESNWGTGRNIKLKIMNVPLIYLPYISFPVSDERKSGFLFPSLSVSEKNGLDISTPYYLNLAPNYDATITPRYIGKRGGMLEMEGRHLNSHFASLANVAFLANDRGGRTAELDARIAAGELTEAQAVPYKGENRWLGHFEQNGGTGSTWFSEINYTRVSDNDYFRDLGTNSISLQNTTHLNQSASVGAQFDHWQLRALAQDYQVLLYDVDDPYRRMPQIDLDGQYQIGPISTSLENQITRFDHPDDNWRNGNSIIKGSRFNSDYRMSTNQRYTWGFVKPQLGVQTLHYELDQDALATDADANPTLVSTLASFDSGLIFEHPGGVLLQTLEPRVFYLYRSYADHSELYNVTDDGQNVNFDTSQRTFSYSQLYRDSRFIGGDRLDDANRVTIGVTSNWFGQNTGTEYFSISLGQIFHFDSQRVALTEDVSTEDKSEFAGDMRLRLGERGRLYASAVYDGENSVFKRGDAGIQFSSENSRTLVNLGYSYIRRDTASTTGIDQVDSSFVTPVNAQWTAMGRYNYDFGSKTELESFLGLEYNDCCYRVRVLARRWLDSNIAPLADSADALYDRGLFVEFHLKGLGSSGARVNSILEDSIYGYRERENYLNQKK</sequence>
<comment type="caution">
    <text evidence="4">Lacks conserved residue(s) required for the propagation of feature annotation.</text>
</comment>
<dbReference type="Pfam" id="PF03968">
    <property type="entry name" value="LptD_N"/>
    <property type="match status" value="1"/>
</dbReference>
<keyword evidence="8" id="KW-1185">Reference proteome</keyword>
<dbReference type="PANTHER" id="PTHR30189">
    <property type="entry name" value="LPS-ASSEMBLY PROTEIN"/>
    <property type="match status" value="1"/>
</dbReference>
<dbReference type="GO" id="GO:1990351">
    <property type="term" value="C:transporter complex"/>
    <property type="evidence" value="ECO:0007669"/>
    <property type="project" value="TreeGrafter"/>
</dbReference>
<keyword evidence="1 4" id="KW-0732">Signal</keyword>
<dbReference type="InterPro" id="IPR050218">
    <property type="entry name" value="LptD"/>
</dbReference>
<dbReference type="AlphaFoldDB" id="C5BPB5"/>
<evidence type="ECO:0000313" key="8">
    <source>
        <dbReference type="Proteomes" id="UP000009080"/>
    </source>
</evidence>
<dbReference type="HAMAP" id="MF_01411">
    <property type="entry name" value="LPS_assembly_LptD"/>
    <property type="match status" value="1"/>
</dbReference>
<keyword evidence="2 4" id="KW-0472">Membrane</keyword>
<keyword evidence="3 4" id="KW-0998">Cell outer membrane</keyword>
<evidence type="ECO:0000259" key="5">
    <source>
        <dbReference type="Pfam" id="PF03968"/>
    </source>
</evidence>
<dbReference type="InterPro" id="IPR020889">
    <property type="entry name" value="LipoPS_assembly_LptD"/>
</dbReference>
<comment type="subcellular location">
    <subcellularLocation>
        <location evidence="4">Cell outer membrane</location>
    </subcellularLocation>
</comment>
<proteinExistence type="inferred from homology"/>
<dbReference type="GO" id="GO:0015920">
    <property type="term" value="P:lipopolysaccharide transport"/>
    <property type="evidence" value="ECO:0007669"/>
    <property type="project" value="InterPro"/>
</dbReference>
<evidence type="ECO:0000256" key="2">
    <source>
        <dbReference type="ARBA" id="ARBA00023136"/>
    </source>
</evidence>
<dbReference type="Pfam" id="PF04453">
    <property type="entry name" value="LptD"/>
    <property type="match status" value="1"/>
</dbReference>
<comment type="similarity">
    <text evidence="4">Belongs to the LptD family.</text>
</comment>
<dbReference type="HOGENOM" id="CLU_009039_0_0_6"/>
<dbReference type="RefSeq" id="WP_015819634.1">
    <property type="nucleotide sequence ID" value="NC_012997.1"/>
</dbReference>
<dbReference type="eggNOG" id="COG1452">
    <property type="taxonomic scope" value="Bacteria"/>
</dbReference>
<dbReference type="STRING" id="377629.TERTU_3142"/>
<feature type="domain" description="LptD C-terminal" evidence="6">
    <location>
        <begin position="358"/>
        <end position="737"/>
    </location>
</feature>
<dbReference type="InterPro" id="IPR005653">
    <property type="entry name" value="OstA-like_N"/>
</dbReference>
<gene>
    <name evidence="4" type="primary">lptD</name>
    <name evidence="7" type="ordered locus">TERTU_3142</name>
</gene>
<comment type="function">
    <text evidence="4">Together with LptE, is involved in the assembly of lipopolysaccharide (LPS) at the surface of the outer membrane.</text>
</comment>
<organism evidence="7 8">
    <name type="scientific">Teredinibacter turnerae (strain ATCC 39867 / T7901)</name>
    <dbReference type="NCBI Taxonomy" id="377629"/>
    <lineage>
        <taxon>Bacteria</taxon>
        <taxon>Pseudomonadati</taxon>
        <taxon>Pseudomonadota</taxon>
        <taxon>Gammaproteobacteria</taxon>
        <taxon>Cellvibrionales</taxon>
        <taxon>Cellvibrionaceae</taxon>
        <taxon>Teredinibacter</taxon>
    </lineage>
</organism>
<accession>C5BPB5</accession>
<dbReference type="PANTHER" id="PTHR30189:SF1">
    <property type="entry name" value="LPS-ASSEMBLY PROTEIN LPTD"/>
    <property type="match status" value="1"/>
</dbReference>
<evidence type="ECO:0000259" key="6">
    <source>
        <dbReference type="Pfam" id="PF04453"/>
    </source>
</evidence>